<dbReference type="Proteomes" id="UP000004621">
    <property type="component" value="Unassembled WGS sequence"/>
</dbReference>
<sequence length="42" mass="4806">MDCFGRDKIKERVSIGITLFYFSDGLIGDKHPYITNKHSTTT</sequence>
<reference evidence="1 2" key="1">
    <citation type="submission" date="2010-01" db="EMBL/GenBank/DDBJ databases">
        <authorList>
            <person name="Weinstock G."/>
            <person name="Sodergren E."/>
            <person name="Clifton S."/>
            <person name="Fulton L."/>
            <person name="Fulton B."/>
            <person name="Courtney L."/>
            <person name="Fronick C."/>
            <person name="Harrison M."/>
            <person name="Strong C."/>
            <person name="Farmer C."/>
            <person name="Delahaunty K."/>
            <person name="Markovic C."/>
            <person name="Hall O."/>
            <person name="Minx P."/>
            <person name="Tomlinson C."/>
            <person name="Mitreva M."/>
            <person name="Nelson J."/>
            <person name="Hou S."/>
            <person name="Wollam A."/>
            <person name="Pepin K.H."/>
            <person name="Johnson M."/>
            <person name="Bhonagiri V."/>
            <person name="Nash W.E."/>
            <person name="Warren W."/>
            <person name="Chinwalla A."/>
            <person name="Mardis E.R."/>
            <person name="Wilson R.K."/>
        </authorList>
    </citation>
    <scope>NUCLEOTIDE SEQUENCE [LARGE SCALE GENOMIC DNA]</scope>
    <source>
        <strain evidence="1 2">NJ9703</strain>
    </source>
</reference>
<organism evidence="1 2">
    <name type="scientific">Neisseria subflava NJ9703</name>
    <dbReference type="NCBI Taxonomy" id="546268"/>
    <lineage>
        <taxon>Bacteria</taxon>
        <taxon>Pseudomonadati</taxon>
        <taxon>Pseudomonadota</taxon>
        <taxon>Betaproteobacteria</taxon>
        <taxon>Neisseriales</taxon>
        <taxon>Neisseriaceae</taxon>
        <taxon>Neisseria</taxon>
    </lineage>
</organism>
<dbReference type="AlphaFoldDB" id="A0A9W5IRL3"/>
<proteinExistence type="predicted"/>
<comment type="caution">
    <text evidence="1">The sequence shown here is derived from an EMBL/GenBank/DDBJ whole genome shotgun (WGS) entry which is preliminary data.</text>
</comment>
<gene>
    <name evidence="1" type="ORF">NEISUBOT_03886</name>
</gene>
<dbReference type="EMBL" id="ACEO02000003">
    <property type="protein sequence ID" value="EFC52532.1"/>
    <property type="molecule type" value="Genomic_DNA"/>
</dbReference>
<evidence type="ECO:0000313" key="1">
    <source>
        <dbReference type="EMBL" id="EFC52532.1"/>
    </source>
</evidence>
<accession>A0A9W5IRL3</accession>
<evidence type="ECO:0000313" key="2">
    <source>
        <dbReference type="Proteomes" id="UP000004621"/>
    </source>
</evidence>
<protein>
    <submittedName>
        <fullName evidence="1">Uncharacterized protein</fullName>
    </submittedName>
</protein>
<name>A0A9W5IRL3_NEISU</name>